<evidence type="ECO:0000256" key="1">
    <source>
        <dbReference type="SAM" id="Phobius"/>
    </source>
</evidence>
<name>A1ZQX2_MICM2</name>
<evidence type="ECO:0000313" key="3">
    <source>
        <dbReference type="Proteomes" id="UP000004095"/>
    </source>
</evidence>
<feature type="transmembrane region" description="Helical" evidence="1">
    <location>
        <begin position="114"/>
        <end position="135"/>
    </location>
</feature>
<keyword evidence="3" id="KW-1185">Reference proteome</keyword>
<feature type="transmembrane region" description="Helical" evidence="1">
    <location>
        <begin position="141"/>
        <end position="162"/>
    </location>
</feature>
<comment type="caution">
    <text evidence="2">The sequence shown here is derived from an EMBL/GenBank/DDBJ whole genome shotgun (WGS) entry which is preliminary data.</text>
</comment>
<feature type="transmembrane region" description="Helical" evidence="1">
    <location>
        <begin position="75"/>
        <end position="93"/>
    </location>
</feature>
<keyword evidence="1" id="KW-0812">Transmembrane</keyword>
<dbReference type="RefSeq" id="WP_002699972.1">
    <property type="nucleotide sequence ID" value="NZ_AAWS01000025.1"/>
</dbReference>
<keyword evidence="1" id="KW-1133">Transmembrane helix</keyword>
<dbReference type="Proteomes" id="UP000004095">
    <property type="component" value="Unassembled WGS sequence"/>
</dbReference>
<dbReference type="AlphaFoldDB" id="A1ZQX2"/>
<dbReference type="EMBL" id="AAWS01000025">
    <property type="protein sequence ID" value="EAY27277.1"/>
    <property type="molecule type" value="Genomic_DNA"/>
</dbReference>
<evidence type="ECO:0000313" key="2">
    <source>
        <dbReference type="EMBL" id="EAY27277.1"/>
    </source>
</evidence>
<feature type="transmembrane region" description="Helical" evidence="1">
    <location>
        <begin position="7"/>
        <end position="23"/>
    </location>
</feature>
<dbReference type="OrthoDB" id="1132160at2"/>
<keyword evidence="1" id="KW-0472">Membrane</keyword>
<protein>
    <recommendedName>
        <fullName evidence="4">Rod shape-determining protein MreD</fullName>
    </recommendedName>
</protein>
<proteinExistence type="predicted"/>
<evidence type="ECO:0008006" key="4">
    <source>
        <dbReference type="Google" id="ProtNLM"/>
    </source>
</evidence>
<accession>A1ZQX2</accession>
<reference evidence="2 3" key="1">
    <citation type="submission" date="2007-01" db="EMBL/GenBank/DDBJ databases">
        <authorList>
            <person name="Haygood M."/>
            <person name="Podell S."/>
            <person name="Anderson C."/>
            <person name="Hopkinson B."/>
            <person name="Roe K."/>
            <person name="Barbeau K."/>
            <person name="Gaasterland T."/>
            <person name="Ferriera S."/>
            <person name="Johnson J."/>
            <person name="Kravitz S."/>
            <person name="Beeson K."/>
            <person name="Sutton G."/>
            <person name="Rogers Y.-H."/>
            <person name="Friedman R."/>
            <person name="Frazier M."/>
            <person name="Venter J.C."/>
        </authorList>
    </citation>
    <scope>NUCLEOTIDE SEQUENCE [LARGE SCALE GENOMIC DNA]</scope>
    <source>
        <strain evidence="2 3">ATCC 23134</strain>
    </source>
</reference>
<gene>
    <name evidence="2" type="ORF">M23134_06587</name>
</gene>
<sequence>MNNKTIVTQVVYFVLYIILQVFFAKNLELFDVAFCFVYINFILNLPQDTKRDVLLFSGFLLGFIVDSFYNTWGIHSAACVLIAFIRPFVLKVVTPKNAGDDNDLKERSLLRFSLYAIILIFIHHSMIFFIEIAHFKLFFHTLVKIFFSTIFTFVLSVIIQYLSPKKATKQA</sequence>
<organism evidence="2 3">
    <name type="scientific">Microscilla marina ATCC 23134</name>
    <dbReference type="NCBI Taxonomy" id="313606"/>
    <lineage>
        <taxon>Bacteria</taxon>
        <taxon>Pseudomonadati</taxon>
        <taxon>Bacteroidota</taxon>
        <taxon>Cytophagia</taxon>
        <taxon>Cytophagales</taxon>
        <taxon>Microscillaceae</taxon>
        <taxon>Microscilla</taxon>
    </lineage>
</organism>
<dbReference type="eggNOG" id="ENOG50315DF">
    <property type="taxonomic scope" value="Bacteria"/>
</dbReference>